<evidence type="ECO:0000313" key="3">
    <source>
        <dbReference type="Proteomes" id="UP000613030"/>
    </source>
</evidence>
<feature type="compositionally biased region" description="Acidic residues" evidence="1">
    <location>
        <begin position="86"/>
        <end position="114"/>
    </location>
</feature>
<organism evidence="2 3">
    <name type="scientific">Chryseolinea lacunae</name>
    <dbReference type="NCBI Taxonomy" id="2801331"/>
    <lineage>
        <taxon>Bacteria</taxon>
        <taxon>Pseudomonadati</taxon>
        <taxon>Bacteroidota</taxon>
        <taxon>Cytophagia</taxon>
        <taxon>Cytophagales</taxon>
        <taxon>Fulvivirgaceae</taxon>
        <taxon>Chryseolinea</taxon>
    </lineage>
</organism>
<feature type="region of interest" description="Disordered" evidence="1">
    <location>
        <begin position="61"/>
        <end position="131"/>
    </location>
</feature>
<proteinExistence type="predicted"/>
<name>A0ABS1KSE6_9BACT</name>
<evidence type="ECO:0000256" key="1">
    <source>
        <dbReference type="SAM" id="MobiDB-lite"/>
    </source>
</evidence>
<dbReference type="EMBL" id="JAERRB010000003">
    <property type="protein sequence ID" value="MBL0741607.1"/>
    <property type="molecule type" value="Genomic_DNA"/>
</dbReference>
<comment type="caution">
    <text evidence="2">The sequence shown here is derived from an EMBL/GenBank/DDBJ whole genome shotgun (WGS) entry which is preliminary data.</text>
</comment>
<gene>
    <name evidence="2" type="ORF">JI741_10280</name>
</gene>
<evidence type="ECO:0008006" key="4">
    <source>
        <dbReference type="Google" id="ProtNLM"/>
    </source>
</evidence>
<dbReference type="RefSeq" id="WP_202008979.1">
    <property type="nucleotide sequence ID" value="NZ_JAERRB010000003.1"/>
</dbReference>
<keyword evidence="3" id="KW-1185">Reference proteome</keyword>
<protein>
    <recommendedName>
        <fullName evidence="4">DUF4926 domain-containing protein</fullName>
    </recommendedName>
</protein>
<sequence length="131" mass="14562">MAISKKKVIKSLENLSEDLQELIRDQYPNGYEGSITRITNAKREPIFVFPLETEDATYLVKVPATKNSDGEYDVESKGGEPAGDFEKEDDNFDNSSDDFEGNSAEGDGDDYDEEGGGRRGREASYDPDFDS</sequence>
<feature type="compositionally biased region" description="Basic and acidic residues" evidence="1">
    <location>
        <begin position="115"/>
        <end position="124"/>
    </location>
</feature>
<accession>A0ABS1KSE6</accession>
<reference evidence="2 3" key="1">
    <citation type="submission" date="2021-01" db="EMBL/GenBank/DDBJ databases">
        <title>Chryseolinea sp. Jin1 Genome sequencing and assembly.</title>
        <authorList>
            <person name="Kim I."/>
        </authorList>
    </citation>
    <scope>NUCLEOTIDE SEQUENCE [LARGE SCALE GENOMIC DNA]</scope>
    <source>
        <strain evidence="2 3">Jin1</strain>
    </source>
</reference>
<evidence type="ECO:0000313" key="2">
    <source>
        <dbReference type="EMBL" id="MBL0741607.1"/>
    </source>
</evidence>
<dbReference type="Proteomes" id="UP000613030">
    <property type="component" value="Unassembled WGS sequence"/>
</dbReference>